<feature type="transmembrane region" description="Helical" evidence="2">
    <location>
        <begin position="243"/>
        <end position="264"/>
    </location>
</feature>
<reference evidence="5 6" key="1">
    <citation type="submission" date="2019-06" db="EMBL/GenBank/DDBJ databases">
        <title>Sequencing the genomes of 1000 actinobacteria strains.</title>
        <authorList>
            <person name="Klenk H.-P."/>
        </authorList>
    </citation>
    <scope>NUCLEOTIDE SEQUENCE [LARGE SCALE GENOMIC DNA]</scope>
    <source>
        <strain evidence="5 6">DSM 45015</strain>
    </source>
</reference>
<dbReference type="Pfam" id="PF07786">
    <property type="entry name" value="HGSNAT_cat"/>
    <property type="match status" value="1"/>
</dbReference>
<feature type="transmembrane region" description="Helical" evidence="2">
    <location>
        <begin position="37"/>
        <end position="56"/>
    </location>
</feature>
<dbReference type="AlphaFoldDB" id="A0A543NL12"/>
<feature type="transmembrane region" description="Helical" evidence="2">
    <location>
        <begin position="210"/>
        <end position="231"/>
    </location>
</feature>
<feature type="transmembrane region" description="Helical" evidence="2">
    <location>
        <begin position="132"/>
        <end position="151"/>
    </location>
</feature>
<feature type="compositionally biased region" description="Pro residues" evidence="1">
    <location>
        <begin position="1"/>
        <end position="11"/>
    </location>
</feature>
<sequence length="465" mass="49977">MSNDPPAPAPPCDNSRTHGSEAATPRSRPQRLAGIDLARFLAIAGMLVVHFGTPFIEFNSPTSAMIFQYANGRSTVLFAFLAGISLSLLSRAPAPPRQLSPRRRAARIAVRGAALMVVGWLLNAVVVSSGSGLTVIITYYGLFFLLAVPFLRWSGPWLAAAAGVVLLVGPQVRFLVRRSYEDGGAASEVVRALNSYDPGHLFYEQGLAELTVFGLYPALCYMAAVFAGMAVGRLDLRDPAVRLRLAVFGMPMAFVAYRVSWHAWYHYGLYDVLGRREEVTGPVPTDDARWLLSNMPHTATTFEVAGAIGIAMTVLAGCLWLAERVPRLLAPFTTCGAMALTIYVTHALVLSWQAWLRDDIGGLLGLLDRNMGEVYVVTALVGATLYRAVARRGPLEAGVSAVTTAAVPERGRRGRRSPPLKPPRPPGPEEPDTAPAEQAPVPEPALPAEPADGDRRTESVPETSG</sequence>
<organism evidence="5 6">
    <name type="scientific">Haloactinospora alba</name>
    <dbReference type="NCBI Taxonomy" id="405555"/>
    <lineage>
        <taxon>Bacteria</taxon>
        <taxon>Bacillati</taxon>
        <taxon>Actinomycetota</taxon>
        <taxon>Actinomycetes</taxon>
        <taxon>Streptosporangiales</taxon>
        <taxon>Nocardiopsidaceae</taxon>
        <taxon>Haloactinospora</taxon>
    </lineage>
</organism>
<gene>
    <name evidence="5" type="ORF">FHX37_2456</name>
</gene>
<protein>
    <submittedName>
        <fullName evidence="5">Putative membrane protein YeiB</fullName>
    </submittedName>
</protein>
<keyword evidence="2" id="KW-0472">Membrane</keyword>
<accession>A0A543NL12</accession>
<dbReference type="PANTHER" id="PTHR30590">
    <property type="entry name" value="INNER MEMBRANE PROTEIN"/>
    <property type="match status" value="1"/>
</dbReference>
<evidence type="ECO:0000259" key="3">
    <source>
        <dbReference type="Pfam" id="PF04235"/>
    </source>
</evidence>
<feature type="transmembrane region" description="Helical" evidence="2">
    <location>
        <begin position="329"/>
        <end position="352"/>
    </location>
</feature>
<feature type="transmembrane region" description="Helical" evidence="2">
    <location>
        <begin position="372"/>
        <end position="389"/>
    </location>
</feature>
<dbReference type="InterPro" id="IPR052529">
    <property type="entry name" value="Bact_Transport_Assoc"/>
</dbReference>
<feature type="transmembrane region" description="Helical" evidence="2">
    <location>
        <begin position="304"/>
        <end position="322"/>
    </location>
</feature>
<keyword evidence="2" id="KW-0812">Transmembrane</keyword>
<evidence type="ECO:0000256" key="1">
    <source>
        <dbReference type="SAM" id="MobiDB-lite"/>
    </source>
</evidence>
<feature type="region of interest" description="Disordered" evidence="1">
    <location>
        <begin position="1"/>
        <end position="28"/>
    </location>
</feature>
<name>A0A543NL12_9ACTN</name>
<dbReference type="Pfam" id="PF04235">
    <property type="entry name" value="DUF418"/>
    <property type="match status" value="1"/>
</dbReference>
<feature type="region of interest" description="Disordered" evidence="1">
    <location>
        <begin position="406"/>
        <end position="465"/>
    </location>
</feature>
<evidence type="ECO:0000256" key="2">
    <source>
        <dbReference type="SAM" id="Phobius"/>
    </source>
</evidence>
<feature type="domain" description="DUF418" evidence="3">
    <location>
        <begin position="301"/>
        <end position="397"/>
    </location>
</feature>
<dbReference type="EMBL" id="VFQC01000001">
    <property type="protein sequence ID" value="TQN32496.1"/>
    <property type="molecule type" value="Genomic_DNA"/>
</dbReference>
<feature type="compositionally biased region" description="Pro residues" evidence="1">
    <location>
        <begin position="419"/>
        <end position="428"/>
    </location>
</feature>
<dbReference type="PANTHER" id="PTHR30590:SF2">
    <property type="entry name" value="INNER MEMBRANE PROTEIN"/>
    <property type="match status" value="1"/>
</dbReference>
<keyword evidence="2" id="KW-1133">Transmembrane helix</keyword>
<keyword evidence="6" id="KW-1185">Reference proteome</keyword>
<dbReference type="InterPro" id="IPR012429">
    <property type="entry name" value="HGSNAT_cat"/>
</dbReference>
<evidence type="ECO:0000313" key="6">
    <source>
        <dbReference type="Proteomes" id="UP000317422"/>
    </source>
</evidence>
<evidence type="ECO:0000259" key="4">
    <source>
        <dbReference type="Pfam" id="PF07786"/>
    </source>
</evidence>
<dbReference type="RefSeq" id="WP_211351811.1">
    <property type="nucleotide sequence ID" value="NZ_VFQC01000001.1"/>
</dbReference>
<dbReference type="InterPro" id="IPR007349">
    <property type="entry name" value="DUF418"/>
</dbReference>
<feature type="domain" description="Heparan-alpha-glucosaminide N-acetyltransferase catalytic" evidence="4">
    <location>
        <begin position="31"/>
        <end position="238"/>
    </location>
</feature>
<feature type="transmembrane region" description="Helical" evidence="2">
    <location>
        <begin position="158"/>
        <end position="176"/>
    </location>
</feature>
<feature type="transmembrane region" description="Helical" evidence="2">
    <location>
        <begin position="106"/>
        <end position="126"/>
    </location>
</feature>
<evidence type="ECO:0000313" key="5">
    <source>
        <dbReference type="EMBL" id="TQN32496.1"/>
    </source>
</evidence>
<comment type="caution">
    <text evidence="5">The sequence shown here is derived from an EMBL/GenBank/DDBJ whole genome shotgun (WGS) entry which is preliminary data.</text>
</comment>
<dbReference type="Proteomes" id="UP000317422">
    <property type="component" value="Unassembled WGS sequence"/>
</dbReference>
<proteinExistence type="predicted"/>
<feature type="transmembrane region" description="Helical" evidence="2">
    <location>
        <begin position="76"/>
        <end position="94"/>
    </location>
</feature>